<feature type="region of interest" description="Disordered" evidence="1">
    <location>
        <begin position="67"/>
        <end position="88"/>
    </location>
</feature>
<dbReference type="GeneID" id="19342229"/>
<organism evidence="2 3">
    <name type="scientific">Pseudocercospora fijiensis (strain CIRAD86)</name>
    <name type="common">Black leaf streak disease fungus</name>
    <name type="synonym">Mycosphaerella fijiensis</name>
    <dbReference type="NCBI Taxonomy" id="383855"/>
    <lineage>
        <taxon>Eukaryota</taxon>
        <taxon>Fungi</taxon>
        <taxon>Dikarya</taxon>
        <taxon>Ascomycota</taxon>
        <taxon>Pezizomycotina</taxon>
        <taxon>Dothideomycetes</taxon>
        <taxon>Dothideomycetidae</taxon>
        <taxon>Mycosphaerellales</taxon>
        <taxon>Mycosphaerellaceae</taxon>
        <taxon>Pseudocercospora</taxon>
    </lineage>
</organism>
<accession>M2YSC9</accession>
<protein>
    <submittedName>
        <fullName evidence="2">Uncharacterized protein</fullName>
    </submittedName>
</protein>
<feature type="compositionally biased region" description="Pro residues" evidence="1">
    <location>
        <begin position="76"/>
        <end position="87"/>
    </location>
</feature>
<evidence type="ECO:0000313" key="2">
    <source>
        <dbReference type="EMBL" id="EME80630.1"/>
    </source>
</evidence>
<feature type="region of interest" description="Disordered" evidence="1">
    <location>
        <begin position="461"/>
        <end position="482"/>
    </location>
</feature>
<gene>
    <name evidence="2" type="ORF">MYCFIDRAFT_84651</name>
</gene>
<dbReference type="eggNOG" id="ENOG502RI0I">
    <property type="taxonomic scope" value="Eukaryota"/>
</dbReference>
<sequence>MSTTDRLTTLRTSITTAVNSFFSVSFSFVSSRKGIQGQVEPAHEPALPQTPPPKWWQRMSYTPESDISPRMSPHLFKPPPSPEPPRCPAQVQADLRKYTPEGAKCAGDMDLFEDVFQTPEAEFQAGAPFQLSCPPPAPISWRSFIASKVQPPPTPRMEIRKATVATHKRKRVDVLVWNKRGQGNRRGEDDEPARKKARVAAFALHEILHIFTIQRTSDKEVLSKPLRCSIVRRPFVRTKNNEVIPGFAERHKPKALYLNHQQKHLVYSAPYSFALSSTPSAFSEALIAIESVFIPAGSEALCQEHVEATCITCQNKHGFPIEIDIYGNPRPLQWSIRADTSAVPQDLEETHPACQFHGLELSTPTFRTNAIYSTSCGDDGHVHQLDYTGMIKAVLQHAHRVLGTLSSQNAPHHWLYAPAHCRMGVRIGNDGIGFLDSTYERVEHLTRVCARQIDMLHMGQSHTTAPAPANSASSTIDFTQSPSTLDSSQALAWTDVCLSTLRTCADAEHTSFTQDLSSHGRFGSPTFATSDFLQALGTSAASRRFYESLIASTQKKCEEMLATAMGAMASGSKIAELALERANRELKIADSDAVLATIKVKLLAGL</sequence>
<proteinExistence type="predicted"/>
<evidence type="ECO:0000256" key="1">
    <source>
        <dbReference type="SAM" id="MobiDB-lite"/>
    </source>
</evidence>
<dbReference type="AlphaFoldDB" id="M2YSC9"/>
<dbReference type="VEuPathDB" id="FungiDB:MYCFIDRAFT_84651"/>
<name>M2YSC9_PSEFD</name>
<reference evidence="2 3" key="1">
    <citation type="journal article" date="2012" name="PLoS Pathog.">
        <title>Diverse lifestyles and strategies of plant pathogenesis encoded in the genomes of eighteen Dothideomycetes fungi.</title>
        <authorList>
            <person name="Ohm R.A."/>
            <person name="Feau N."/>
            <person name="Henrissat B."/>
            <person name="Schoch C.L."/>
            <person name="Horwitz B.A."/>
            <person name="Barry K.W."/>
            <person name="Condon B.J."/>
            <person name="Copeland A.C."/>
            <person name="Dhillon B."/>
            <person name="Glaser F."/>
            <person name="Hesse C.N."/>
            <person name="Kosti I."/>
            <person name="LaButti K."/>
            <person name="Lindquist E.A."/>
            <person name="Lucas S."/>
            <person name="Salamov A.A."/>
            <person name="Bradshaw R.E."/>
            <person name="Ciuffetti L."/>
            <person name="Hamelin R.C."/>
            <person name="Kema G.H.J."/>
            <person name="Lawrence C."/>
            <person name="Scott J.A."/>
            <person name="Spatafora J.W."/>
            <person name="Turgeon B.G."/>
            <person name="de Wit P.J.G.M."/>
            <person name="Zhong S."/>
            <person name="Goodwin S.B."/>
            <person name="Grigoriev I.V."/>
        </authorList>
    </citation>
    <scope>NUCLEOTIDE SEQUENCE [LARGE SCALE GENOMIC DNA]</scope>
    <source>
        <strain evidence="2 3">CIRAD86</strain>
    </source>
</reference>
<dbReference type="RefSeq" id="XP_007929516.1">
    <property type="nucleotide sequence ID" value="XM_007931325.1"/>
</dbReference>
<dbReference type="KEGG" id="pfj:MYCFIDRAFT_84651"/>
<dbReference type="HOGENOM" id="CLU_450650_0_0_1"/>
<dbReference type="OrthoDB" id="3647701at2759"/>
<evidence type="ECO:0000313" key="3">
    <source>
        <dbReference type="Proteomes" id="UP000016932"/>
    </source>
</evidence>
<keyword evidence="3" id="KW-1185">Reference proteome</keyword>
<feature type="compositionally biased region" description="Low complexity" evidence="1">
    <location>
        <begin position="461"/>
        <end position="475"/>
    </location>
</feature>
<dbReference type="EMBL" id="KB446561">
    <property type="protein sequence ID" value="EME80630.1"/>
    <property type="molecule type" value="Genomic_DNA"/>
</dbReference>
<dbReference type="Proteomes" id="UP000016932">
    <property type="component" value="Unassembled WGS sequence"/>
</dbReference>